<dbReference type="RefSeq" id="WP_146581903.1">
    <property type="nucleotide sequence ID" value="NZ_SJPM01000019.1"/>
</dbReference>
<reference evidence="2 3" key="1">
    <citation type="submission" date="2019-02" db="EMBL/GenBank/DDBJ databases">
        <title>Deep-cultivation of Planctomycetes and their phenomic and genomic characterization uncovers novel biology.</title>
        <authorList>
            <person name="Wiegand S."/>
            <person name="Jogler M."/>
            <person name="Boedeker C."/>
            <person name="Pinto D."/>
            <person name="Vollmers J."/>
            <person name="Rivas-Marin E."/>
            <person name="Kohn T."/>
            <person name="Peeters S.H."/>
            <person name="Heuer A."/>
            <person name="Rast P."/>
            <person name="Oberbeckmann S."/>
            <person name="Bunk B."/>
            <person name="Jeske O."/>
            <person name="Meyerdierks A."/>
            <person name="Storesund J.E."/>
            <person name="Kallscheuer N."/>
            <person name="Luecker S."/>
            <person name="Lage O.M."/>
            <person name="Pohl T."/>
            <person name="Merkel B.J."/>
            <person name="Hornburger P."/>
            <person name="Mueller R.-W."/>
            <person name="Bruemmer F."/>
            <person name="Labrenz M."/>
            <person name="Spormann A.M."/>
            <person name="Op Den Camp H."/>
            <person name="Overmann J."/>
            <person name="Amann R."/>
            <person name="Jetten M.S.M."/>
            <person name="Mascher T."/>
            <person name="Medema M.H."/>
            <person name="Devos D.P."/>
            <person name="Kaster A.-K."/>
            <person name="Ovreas L."/>
            <person name="Rohde M."/>
            <person name="Galperin M.Y."/>
            <person name="Jogler C."/>
        </authorList>
    </citation>
    <scope>NUCLEOTIDE SEQUENCE [LARGE SCALE GENOMIC DNA]</scope>
    <source>
        <strain evidence="2 3">Pla100</strain>
    </source>
</reference>
<feature type="region of interest" description="Disordered" evidence="1">
    <location>
        <begin position="20"/>
        <end position="45"/>
    </location>
</feature>
<dbReference type="Proteomes" id="UP000316213">
    <property type="component" value="Unassembled WGS sequence"/>
</dbReference>
<keyword evidence="3" id="KW-1185">Reference proteome</keyword>
<sequence>MTTHTAFVSQMHSNFIADIRSRHRRGRATAKPAKSPTNRPKTTTETTMTSIDVLNEKREAAHAALMNRITQGRPNAPAAKLVRSRAIISLELATASEVDRYRLVRHIERMKMVILDDKTDQHSQRLTVGSKWTDQQFASQLSELVEIASQLGISAAVCPVLGPKRN</sequence>
<evidence type="ECO:0000256" key="1">
    <source>
        <dbReference type="SAM" id="MobiDB-lite"/>
    </source>
</evidence>
<comment type="caution">
    <text evidence="2">The sequence shown here is derived from an EMBL/GenBank/DDBJ whole genome shotgun (WGS) entry which is preliminary data.</text>
</comment>
<evidence type="ECO:0000313" key="2">
    <source>
        <dbReference type="EMBL" id="TWT89314.1"/>
    </source>
</evidence>
<dbReference type="AlphaFoldDB" id="A0A5C5ZPA3"/>
<dbReference type="EMBL" id="SJPM01000019">
    <property type="protein sequence ID" value="TWT89314.1"/>
    <property type="molecule type" value="Genomic_DNA"/>
</dbReference>
<evidence type="ECO:0000313" key="3">
    <source>
        <dbReference type="Proteomes" id="UP000316213"/>
    </source>
</evidence>
<name>A0A5C5ZPA3_9BACT</name>
<organism evidence="2 3">
    <name type="scientific">Neorhodopirellula pilleata</name>
    <dbReference type="NCBI Taxonomy" id="2714738"/>
    <lineage>
        <taxon>Bacteria</taxon>
        <taxon>Pseudomonadati</taxon>
        <taxon>Planctomycetota</taxon>
        <taxon>Planctomycetia</taxon>
        <taxon>Pirellulales</taxon>
        <taxon>Pirellulaceae</taxon>
        <taxon>Neorhodopirellula</taxon>
    </lineage>
</organism>
<proteinExistence type="predicted"/>
<gene>
    <name evidence="2" type="ORF">Pla100_56310</name>
</gene>
<accession>A0A5C5ZPA3</accession>
<protein>
    <submittedName>
        <fullName evidence="2">Uncharacterized protein</fullName>
    </submittedName>
</protein>